<dbReference type="Gene3D" id="1.10.1040.10">
    <property type="entry name" value="N-(1-d-carboxylethyl)-l-norvaline Dehydrogenase, domain 2"/>
    <property type="match status" value="1"/>
</dbReference>
<dbReference type="PANTHER" id="PTHR48075:SF5">
    <property type="entry name" value="3-HYDROXYBUTYRYL-COA DEHYDROGENASE"/>
    <property type="match status" value="1"/>
</dbReference>
<dbReference type="InterPro" id="IPR036291">
    <property type="entry name" value="NAD(P)-bd_dom_sf"/>
</dbReference>
<organism evidence="4">
    <name type="scientific">groundwater metagenome</name>
    <dbReference type="NCBI Taxonomy" id="717931"/>
    <lineage>
        <taxon>unclassified sequences</taxon>
        <taxon>metagenomes</taxon>
        <taxon>ecological metagenomes</taxon>
    </lineage>
</organism>
<dbReference type="GO" id="GO:0016616">
    <property type="term" value="F:oxidoreductase activity, acting on the CH-OH group of donors, NAD or NADP as acceptor"/>
    <property type="evidence" value="ECO:0007669"/>
    <property type="project" value="InterPro"/>
</dbReference>
<dbReference type="GO" id="GO:0070403">
    <property type="term" value="F:NAD+ binding"/>
    <property type="evidence" value="ECO:0007669"/>
    <property type="project" value="InterPro"/>
</dbReference>
<dbReference type="EMBL" id="CCXY01000414">
    <property type="protein sequence ID" value="CEG13795.1"/>
    <property type="molecule type" value="Genomic_DNA"/>
</dbReference>
<dbReference type="PANTHER" id="PTHR48075">
    <property type="entry name" value="3-HYDROXYACYL-COA DEHYDROGENASE FAMILY PROTEIN"/>
    <property type="match status" value="1"/>
</dbReference>
<dbReference type="InterPro" id="IPR006108">
    <property type="entry name" value="3HC_DH_C"/>
</dbReference>
<gene>
    <name evidence="4" type="ORF">MSIBF_A500007</name>
</gene>
<feature type="domain" description="3-hydroxyacyl-CoA dehydrogenase NAD binding" evidence="3">
    <location>
        <begin position="93"/>
        <end position="266"/>
    </location>
</feature>
<dbReference type="Gene3D" id="3.40.50.720">
    <property type="entry name" value="NAD(P)-binding Rossmann-like Domain"/>
    <property type="match status" value="1"/>
</dbReference>
<dbReference type="InterPro" id="IPR008927">
    <property type="entry name" value="6-PGluconate_DH-like_C_sf"/>
</dbReference>
<evidence type="ECO:0000313" key="4">
    <source>
        <dbReference type="EMBL" id="CEG13795.1"/>
    </source>
</evidence>
<feature type="domain" description="3-hydroxyacyl-CoA dehydrogenase C-terminal" evidence="2">
    <location>
        <begin position="270"/>
        <end position="365"/>
    </location>
</feature>
<dbReference type="InterPro" id="IPR006176">
    <property type="entry name" value="3-OHacyl-CoA_DH_NAD-bd"/>
</dbReference>
<dbReference type="Pfam" id="PF02737">
    <property type="entry name" value="3HCDH_N"/>
    <property type="match status" value="1"/>
</dbReference>
<reference evidence="4" key="1">
    <citation type="submission" date="2014-09" db="EMBL/GenBank/DDBJ databases">
        <authorList>
            <person name="Probst J Alexander"/>
        </authorList>
    </citation>
    <scope>NUCLEOTIDE SEQUENCE</scope>
</reference>
<dbReference type="SUPFAM" id="SSF51735">
    <property type="entry name" value="NAD(P)-binding Rossmann-fold domains"/>
    <property type="match status" value="1"/>
</dbReference>
<protein>
    <submittedName>
        <fullName evidence="4">3-hydroxyacyl-CoA dehydrogenase</fullName>
    </submittedName>
</protein>
<dbReference type="AlphaFoldDB" id="A0A098EFI1"/>
<proteinExistence type="predicted"/>
<accession>A0A098EFI1</accession>
<name>A0A098EFI1_9ZZZZ</name>
<dbReference type="InterPro" id="IPR013328">
    <property type="entry name" value="6PGD_dom2"/>
</dbReference>
<evidence type="ECO:0000259" key="2">
    <source>
        <dbReference type="Pfam" id="PF00725"/>
    </source>
</evidence>
<dbReference type="SUPFAM" id="SSF48179">
    <property type="entry name" value="6-phosphogluconate dehydrogenase C-terminal domain-like"/>
    <property type="match status" value="1"/>
</dbReference>
<dbReference type="FunFam" id="3.40.50.720:FF:000009">
    <property type="entry name" value="Fatty oxidation complex, alpha subunit"/>
    <property type="match status" value="1"/>
</dbReference>
<dbReference type="Pfam" id="PF00725">
    <property type="entry name" value="3HCDH"/>
    <property type="match status" value="1"/>
</dbReference>
<sequence length="366" mass="41369">MVFKCEKCNLVWYYPVKKCIYCKGEVKELKEEKYTVKGITEVFVPSKDHSQVPYYDLLLEDENGNLHIKKSFKKYEVGDTITKDKKEEHVKEKIGVIGTGVTGVGISQVLVSSGFEVILESRTQESLHHAIQKIEGELLRTMSIDEKDGIIKNLKITTNLDDLINADIVIESVTEDINIKKQLFKELDEILLDKTIIATNTSSLSIDELASVTSRPDRFIGMHFFNPVPKMYLVEVVRGEKTSDATVNKINELAKQINKTPIVTKNSPCFIVNRILMAYLNEAVWELYEGVASAEDVDTAAKLGLNHPMGPLALADLIGLDVVLAIMKSLYQRTNNEKYLPCPLIEKMVKKSKLGRKTKEGFYEYL</sequence>
<dbReference type="GO" id="GO:0006631">
    <property type="term" value="P:fatty acid metabolic process"/>
    <property type="evidence" value="ECO:0007669"/>
    <property type="project" value="InterPro"/>
</dbReference>
<evidence type="ECO:0000259" key="3">
    <source>
        <dbReference type="Pfam" id="PF02737"/>
    </source>
</evidence>
<evidence type="ECO:0000256" key="1">
    <source>
        <dbReference type="ARBA" id="ARBA00023002"/>
    </source>
</evidence>
<keyword evidence="1" id="KW-0560">Oxidoreductase</keyword>